<dbReference type="SMART" id="SM00382">
    <property type="entry name" value="AAA"/>
    <property type="match status" value="1"/>
</dbReference>
<feature type="transmembrane region" description="Helical" evidence="8">
    <location>
        <begin position="924"/>
        <end position="947"/>
    </location>
</feature>
<keyword evidence="6 8" id="KW-1133">Transmembrane helix</keyword>
<dbReference type="InterPro" id="IPR050352">
    <property type="entry name" value="ABCG_transporters"/>
</dbReference>
<feature type="transmembrane region" description="Helical" evidence="8">
    <location>
        <begin position="12"/>
        <end position="30"/>
    </location>
</feature>
<sequence>MTNNGRPVRNLKSFPILLAIITLNFLLFFSHQSNDNNNNRSSVFVQAQWVWQICKSDSYCMNAGTCNAARTACDCMPGFTNDLSRGIKNCSLIDCVHGSPISSTVSLNKVTSSSPVVNISSATTLSSLLVSNFGDANSPVCTCQPGWGGLDCRQCTTDAVCKSLLNNNNSVCDMTYIPHKEKLYSCEVTSQRMIPLMGNYITIDCMGMENSETEGGTCYFRAFDKSDSSLAETFYCTFHDCVLSLGEDGVQIEYKCKSTSGCNCSMISPKCENPFVIFILSHMTGYADVTCNNETKSCIVKHENFPGIIETLCDHASECLGEYIPPPKPPVPDYTRQIVSATIGSIILLLLIFVIIFSIIYSKYQTRVITREYKEMMETGNNQFGAKLEIRNLTYMIRTSKKLKTLQDVNGVNEEDIAKEESEEEREQVLHIKTKNRITLLHGITHIFKPGSVTAIMGPSGAGKSSLLDILAGRCKTGDVRGELLVNDKPIDYSQYKRMAGYVSQQDDHLMGTMTVFESIMFSAELRLPDAIPYAEKKRRVEQVMEELGISHIRDRKIGDSMTRGISGGEKRRVSIACELVISPQILYCDEPTSGLDSYHAVSVMKTICELATKHNRTVIFSIHQPRSNIFEQFDNLLLLKDGRIFYSGSAMGSLTYLSKLGYDCPAHYNPADFLLDTMTLLSEHSKSSHNKHDEILHQNAVNNHEKDFTQETHIEQPIYKSFNSNEDGEGVPLLKADDSKPIYDKKIEEYATSFYTQLFVLSKRCFQNFYRNLYLMPAHYASAIIMGLLLGIVYFQQGNNIQACQNRMGSIFFMCALLNFAAMSSLELFITERTIYVRERANGYYYSFAYFLSKILFDLIPLRVIPPILMGSIAYWMIGLREISSHFFWFLLILIIFNIASGALCYCIGAIAPNVGSGNLSSILLILGNMLMAGFILNIESLPVYLSWIKYFSYFGYAYEALLINELHGFPIVIDPKGFPSFPGDGDFFLKELGFQYENFYADVILTSLFAVFFIVLAGFLLRFFVKEKR</sequence>
<dbReference type="GO" id="GO:0016887">
    <property type="term" value="F:ATP hydrolysis activity"/>
    <property type="evidence" value="ECO:0007669"/>
    <property type="project" value="InterPro"/>
</dbReference>
<evidence type="ECO:0000256" key="7">
    <source>
        <dbReference type="ARBA" id="ARBA00023136"/>
    </source>
</evidence>
<dbReference type="OMA" id="NEFNGLW"/>
<dbReference type="Proteomes" id="UP000444721">
    <property type="component" value="Unassembled WGS sequence"/>
</dbReference>
<evidence type="ECO:0000256" key="8">
    <source>
        <dbReference type="SAM" id="Phobius"/>
    </source>
</evidence>
<dbReference type="AlphaFoldDB" id="A0A6A5BXL5"/>
<dbReference type="Pfam" id="PF01061">
    <property type="entry name" value="ABC2_membrane"/>
    <property type="match status" value="1"/>
</dbReference>
<dbReference type="VEuPathDB" id="AmoebaDB:NF0035980"/>
<dbReference type="InterPro" id="IPR013525">
    <property type="entry name" value="ABC2_TM"/>
</dbReference>
<organism evidence="10 11">
    <name type="scientific">Naegleria fowleri</name>
    <name type="common">Brain eating amoeba</name>
    <dbReference type="NCBI Taxonomy" id="5763"/>
    <lineage>
        <taxon>Eukaryota</taxon>
        <taxon>Discoba</taxon>
        <taxon>Heterolobosea</taxon>
        <taxon>Tetramitia</taxon>
        <taxon>Eutetramitia</taxon>
        <taxon>Vahlkampfiidae</taxon>
        <taxon>Naegleria</taxon>
    </lineage>
</organism>
<dbReference type="GO" id="GO:0140359">
    <property type="term" value="F:ABC-type transporter activity"/>
    <property type="evidence" value="ECO:0007669"/>
    <property type="project" value="InterPro"/>
</dbReference>
<dbReference type="PROSITE" id="PS50893">
    <property type="entry name" value="ABC_TRANSPORTER_2"/>
    <property type="match status" value="1"/>
</dbReference>
<dbReference type="RefSeq" id="XP_044564095.1">
    <property type="nucleotide sequence ID" value="XM_044704841.1"/>
</dbReference>
<feature type="transmembrane region" description="Helical" evidence="8">
    <location>
        <begin position="852"/>
        <end position="876"/>
    </location>
</feature>
<dbReference type="GO" id="GO:0016020">
    <property type="term" value="C:membrane"/>
    <property type="evidence" value="ECO:0007669"/>
    <property type="project" value="UniProtKB-SubCell"/>
</dbReference>
<feature type="transmembrane region" description="Helical" evidence="8">
    <location>
        <begin position="338"/>
        <end position="361"/>
    </location>
</feature>
<dbReference type="PROSITE" id="PS00211">
    <property type="entry name" value="ABC_TRANSPORTER_1"/>
    <property type="match status" value="1"/>
</dbReference>
<dbReference type="OrthoDB" id="66620at2759"/>
<dbReference type="Gene3D" id="3.40.50.300">
    <property type="entry name" value="P-loop containing nucleotide triphosphate hydrolases"/>
    <property type="match status" value="1"/>
</dbReference>
<feature type="domain" description="ABC transporter" evidence="9">
    <location>
        <begin position="412"/>
        <end position="667"/>
    </location>
</feature>
<protein>
    <recommendedName>
        <fullName evidence="9">ABC transporter domain-containing protein</fullName>
    </recommendedName>
</protein>
<keyword evidence="7 8" id="KW-0472">Membrane</keyword>
<proteinExistence type="predicted"/>
<dbReference type="GeneID" id="68108943"/>
<dbReference type="Pfam" id="PF00005">
    <property type="entry name" value="ABC_tran"/>
    <property type="match status" value="1"/>
</dbReference>
<evidence type="ECO:0000256" key="1">
    <source>
        <dbReference type="ARBA" id="ARBA00004141"/>
    </source>
</evidence>
<feature type="transmembrane region" description="Helical" evidence="8">
    <location>
        <begin position="809"/>
        <end position="831"/>
    </location>
</feature>
<reference evidence="10 11" key="1">
    <citation type="journal article" date="2019" name="Sci. Rep.">
        <title>Nanopore sequencing improves the draft genome of the human pathogenic amoeba Naegleria fowleri.</title>
        <authorList>
            <person name="Liechti N."/>
            <person name="Schurch N."/>
            <person name="Bruggmann R."/>
            <person name="Wittwer M."/>
        </authorList>
    </citation>
    <scope>NUCLEOTIDE SEQUENCE [LARGE SCALE GENOMIC DNA]</scope>
    <source>
        <strain evidence="10 11">ATCC 30894</strain>
    </source>
</reference>
<gene>
    <name evidence="10" type="ORF">FDP41_001725</name>
</gene>
<evidence type="ECO:0000256" key="5">
    <source>
        <dbReference type="ARBA" id="ARBA00022840"/>
    </source>
</evidence>
<dbReference type="VEuPathDB" id="AmoebaDB:NfTy_054960"/>
<keyword evidence="5" id="KW-0067">ATP-binding</keyword>
<dbReference type="PANTHER" id="PTHR48041">
    <property type="entry name" value="ABC TRANSPORTER G FAMILY MEMBER 28"/>
    <property type="match status" value="1"/>
</dbReference>
<evidence type="ECO:0000259" key="9">
    <source>
        <dbReference type="PROSITE" id="PS50893"/>
    </source>
</evidence>
<accession>A0A6A5BXL5</accession>
<dbReference type="GO" id="GO:0005524">
    <property type="term" value="F:ATP binding"/>
    <property type="evidence" value="ECO:0007669"/>
    <property type="project" value="UniProtKB-KW"/>
</dbReference>
<keyword evidence="4" id="KW-0547">Nucleotide-binding</keyword>
<dbReference type="SUPFAM" id="SSF52540">
    <property type="entry name" value="P-loop containing nucleoside triphosphate hydrolases"/>
    <property type="match status" value="1"/>
</dbReference>
<dbReference type="CDD" id="cd03213">
    <property type="entry name" value="ABCG_EPDR"/>
    <property type="match status" value="1"/>
</dbReference>
<dbReference type="InterPro" id="IPR043926">
    <property type="entry name" value="ABCG_dom"/>
</dbReference>
<comment type="subcellular location">
    <subcellularLocation>
        <location evidence="1">Membrane</location>
        <topology evidence="1">Multi-pass membrane protein</topology>
    </subcellularLocation>
</comment>
<dbReference type="InterPro" id="IPR003439">
    <property type="entry name" value="ABC_transporter-like_ATP-bd"/>
</dbReference>
<dbReference type="InterPro" id="IPR003593">
    <property type="entry name" value="AAA+_ATPase"/>
</dbReference>
<keyword evidence="2" id="KW-0813">Transport</keyword>
<comment type="caution">
    <text evidence="10">The sequence shown here is derived from an EMBL/GenBank/DDBJ whole genome shotgun (WGS) entry which is preliminary data.</text>
</comment>
<evidence type="ECO:0000313" key="11">
    <source>
        <dbReference type="Proteomes" id="UP000444721"/>
    </source>
</evidence>
<keyword evidence="11" id="KW-1185">Reference proteome</keyword>
<dbReference type="VEuPathDB" id="AmoebaDB:FDP41_001725"/>
<name>A0A6A5BXL5_NAEFO</name>
<dbReference type="Pfam" id="PF19055">
    <property type="entry name" value="ABC2_membrane_7"/>
    <property type="match status" value="1"/>
</dbReference>
<feature type="transmembrane region" description="Helical" evidence="8">
    <location>
        <begin position="888"/>
        <end position="912"/>
    </location>
</feature>
<dbReference type="EMBL" id="VFQX01000027">
    <property type="protein sequence ID" value="KAF0979382.1"/>
    <property type="molecule type" value="Genomic_DNA"/>
</dbReference>
<feature type="transmembrane region" description="Helical" evidence="8">
    <location>
        <begin position="774"/>
        <end position="797"/>
    </location>
</feature>
<evidence type="ECO:0000313" key="10">
    <source>
        <dbReference type="EMBL" id="KAF0979382.1"/>
    </source>
</evidence>
<dbReference type="InterPro" id="IPR027417">
    <property type="entry name" value="P-loop_NTPase"/>
</dbReference>
<evidence type="ECO:0000256" key="2">
    <source>
        <dbReference type="ARBA" id="ARBA00022448"/>
    </source>
</evidence>
<evidence type="ECO:0000256" key="4">
    <source>
        <dbReference type="ARBA" id="ARBA00022741"/>
    </source>
</evidence>
<dbReference type="PANTHER" id="PTHR48041:SF2">
    <property type="entry name" value="ATP-DEPENDENT PERMEASE-RELATED"/>
    <property type="match status" value="1"/>
</dbReference>
<evidence type="ECO:0000256" key="3">
    <source>
        <dbReference type="ARBA" id="ARBA00022692"/>
    </source>
</evidence>
<dbReference type="InterPro" id="IPR017871">
    <property type="entry name" value="ABC_transporter-like_CS"/>
</dbReference>
<feature type="transmembrane region" description="Helical" evidence="8">
    <location>
        <begin position="1001"/>
        <end position="1027"/>
    </location>
</feature>
<evidence type="ECO:0000256" key="6">
    <source>
        <dbReference type="ARBA" id="ARBA00022989"/>
    </source>
</evidence>
<keyword evidence="3 8" id="KW-0812">Transmembrane</keyword>